<dbReference type="Pfam" id="PF00395">
    <property type="entry name" value="SLH"/>
    <property type="match status" value="3"/>
</dbReference>
<feature type="domain" description="SLH" evidence="2">
    <location>
        <begin position="327"/>
        <end position="390"/>
    </location>
</feature>
<feature type="signal peptide" evidence="1">
    <location>
        <begin position="1"/>
        <end position="27"/>
    </location>
</feature>
<dbReference type="PANTHER" id="PTHR43308:SF5">
    <property type="entry name" value="S-LAYER PROTEIN _ PEPTIDOGLYCAN ENDO-BETA-N-ACETYLGLUCOSAMINIDASE"/>
    <property type="match status" value="1"/>
</dbReference>
<dbReference type="PROSITE" id="PS51272">
    <property type="entry name" value="SLH"/>
    <property type="match status" value="3"/>
</dbReference>
<dbReference type="EMBL" id="JAAAMV010000019">
    <property type="protein sequence ID" value="NBD26186.1"/>
    <property type="molecule type" value="Genomic_DNA"/>
</dbReference>
<gene>
    <name evidence="3" type="ORF">GT019_20110</name>
</gene>
<sequence>MKRKAVLLAALAMALAAPAAIPSAAYAAETAITAEPGTAINAVADVQAGGTVTISGTTNASEVIIKVIQPDGTILFFDTVKASGGLFTDAFKLPSTASTGTYQIVAGQGTDVDNRTFTVTGSTYYPPPVNPGNPVTPTDPAVVQIKFGLSDVSSPANGFATVDASKSTAAAMQILIPAAVGKSIGDNGLRIVLPGGAVALPKEVLKALAELGGTDADASIALNVRALSAAETASAISGAAGEGLTPQGQVYEISLSVILTNGSAKKLDAFAKPVQLQLKLSTGADARLAGIYYVSDSGTIEYVGATVKDGAVTADITHFSAYGVFAYSKTYTDVPSSYWAAGVIRELTAKHIVEGISDDRFGPKANITRAEFVAMLVRALGLKATAAAPFTDIPAGSWFAETTAAAYENGIASGTGNGKFEPNKAITREEMAIMIVNVYAKRGGAGPVGTAADLGSFKDAAAVSSWAKEAVQTAIHAGLMTGSDSRFAPREKAIRAEAAKVLYNLLFGA</sequence>
<dbReference type="RefSeq" id="WP_161744990.1">
    <property type="nucleotide sequence ID" value="NZ_JAAAMV010000019.1"/>
</dbReference>
<organism evidence="3 4">
    <name type="scientific">Paenibacillus glycinis</name>
    <dbReference type="NCBI Taxonomy" id="2697035"/>
    <lineage>
        <taxon>Bacteria</taxon>
        <taxon>Bacillati</taxon>
        <taxon>Bacillota</taxon>
        <taxon>Bacilli</taxon>
        <taxon>Bacillales</taxon>
        <taxon>Paenibacillaceae</taxon>
        <taxon>Paenibacillus</taxon>
    </lineage>
</organism>
<proteinExistence type="predicted"/>
<name>A0ABW9XV30_9BACL</name>
<keyword evidence="1" id="KW-0732">Signal</keyword>
<reference evidence="3 4" key="1">
    <citation type="submission" date="2020-01" db="EMBL/GenBank/DDBJ databases">
        <title>Paenibacillus soybeanensis sp. nov. isolated from the nodules of soybean (Glycine max(L.) Merr).</title>
        <authorList>
            <person name="Wang H."/>
        </authorList>
    </citation>
    <scope>NUCLEOTIDE SEQUENCE [LARGE SCALE GENOMIC DNA]</scope>
    <source>
        <strain evidence="3 4">T1</strain>
    </source>
</reference>
<evidence type="ECO:0000259" key="2">
    <source>
        <dbReference type="PROSITE" id="PS51272"/>
    </source>
</evidence>
<feature type="domain" description="SLH" evidence="2">
    <location>
        <begin position="391"/>
        <end position="449"/>
    </location>
</feature>
<evidence type="ECO:0000256" key="1">
    <source>
        <dbReference type="SAM" id="SignalP"/>
    </source>
</evidence>
<feature type="chain" id="PRO_5045302513" description="SLH domain-containing protein" evidence="1">
    <location>
        <begin position="28"/>
        <end position="509"/>
    </location>
</feature>
<dbReference type="InterPro" id="IPR001119">
    <property type="entry name" value="SLH_dom"/>
</dbReference>
<dbReference type="InterPro" id="IPR051465">
    <property type="entry name" value="Cell_Envelope_Struct_Comp"/>
</dbReference>
<dbReference type="Gene3D" id="2.60.40.1930">
    <property type="match status" value="1"/>
</dbReference>
<protein>
    <recommendedName>
        <fullName evidence="2">SLH domain-containing protein</fullName>
    </recommendedName>
</protein>
<keyword evidence="4" id="KW-1185">Reference proteome</keyword>
<evidence type="ECO:0000313" key="3">
    <source>
        <dbReference type="EMBL" id="NBD26186.1"/>
    </source>
</evidence>
<accession>A0ABW9XV30</accession>
<comment type="caution">
    <text evidence="3">The sequence shown here is derived from an EMBL/GenBank/DDBJ whole genome shotgun (WGS) entry which is preliminary data.</text>
</comment>
<feature type="domain" description="SLH" evidence="2">
    <location>
        <begin position="454"/>
        <end position="509"/>
    </location>
</feature>
<dbReference type="PANTHER" id="PTHR43308">
    <property type="entry name" value="OUTER MEMBRANE PROTEIN ALPHA-RELATED"/>
    <property type="match status" value="1"/>
</dbReference>
<evidence type="ECO:0000313" key="4">
    <source>
        <dbReference type="Proteomes" id="UP000665561"/>
    </source>
</evidence>
<dbReference type="Proteomes" id="UP000665561">
    <property type="component" value="Unassembled WGS sequence"/>
</dbReference>